<dbReference type="InterPro" id="IPR011146">
    <property type="entry name" value="HIT-like"/>
</dbReference>
<dbReference type="PANTHER" id="PTHR23089">
    <property type="entry name" value="HISTIDINE TRIAD HIT PROTEIN"/>
    <property type="match status" value="1"/>
</dbReference>
<protein>
    <submittedName>
        <fullName evidence="5">Histidine triad (HIT) family protein</fullName>
    </submittedName>
</protein>
<dbReference type="InterPro" id="IPR001310">
    <property type="entry name" value="Histidine_triad_HIT"/>
</dbReference>
<organism evidence="5 6">
    <name type="scientific">Hydrogenivirga caldilitoris</name>
    <dbReference type="NCBI Taxonomy" id="246264"/>
    <lineage>
        <taxon>Bacteria</taxon>
        <taxon>Pseudomonadati</taxon>
        <taxon>Aquificota</taxon>
        <taxon>Aquificia</taxon>
        <taxon>Aquificales</taxon>
        <taxon>Aquificaceae</taxon>
        <taxon>Hydrogenivirga</taxon>
    </lineage>
</organism>
<comment type="caution">
    <text evidence="5">The sequence shown here is derived from an EMBL/GenBank/DDBJ whole genome shotgun (WGS) entry which is preliminary data.</text>
</comment>
<feature type="active site" description="Tele-AMP-histidine intermediate" evidence="1">
    <location>
        <position position="107"/>
    </location>
</feature>
<keyword evidence="6" id="KW-1185">Reference proteome</keyword>
<dbReference type="PROSITE" id="PS00892">
    <property type="entry name" value="HIT_1"/>
    <property type="match status" value="1"/>
</dbReference>
<dbReference type="CDD" id="cd01276">
    <property type="entry name" value="PKCI_related"/>
    <property type="match status" value="1"/>
</dbReference>
<dbReference type="PROSITE" id="PS51084">
    <property type="entry name" value="HIT_2"/>
    <property type="match status" value="1"/>
</dbReference>
<dbReference type="PRINTS" id="PR00332">
    <property type="entry name" value="HISTRIAD"/>
</dbReference>
<dbReference type="RefSeq" id="WP_121012259.1">
    <property type="nucleotide sequence ID" value="NZ_RCCJ01000001.1"/>
</dbReference>
<evidence type="ECO:0000259" key="4">
    <source>
        <dbReference type="PROSITE" id="PS51084"/>
    </source>
</evidence>
<dbReference type="OrthoDB" id="9784774at2"/>
<dbReference type="GO" id="GO:0003824">
    <property type="term" value="F:catalytic activity"/>
    <property type="evidence" value="ECO:0007669"/>
    <property type="project" value="InterPro"/>
</dbReference>
<gene>
    <name evidence="5" type="ORF">BCF55_1517</name>
</gene>
<name>A0A497XQP6_9AQUI</name>
<reference evidence="5 6" key="1">
    <citation type="submission" date="2018-10" db="EMBL/GenBank/DDBJ databases">
        <title>Genomic Encyclopedia of Archaeal and Bacterial Type Strains, Phase II (KMG-II): from individual species to whole genera.</title>
        <authorList>
            <person name="Goeker M."/>
        </authorList>
    </citation>
    <scope>NUCLEOTIDE SEQUENCE [LARGE SCALE GENOMIC DNA]</scope>
    <source>
        <strain evidence="5 6">DSM 16510</strain>
    </source>
</reference>
<evidence type="ECO:0000256" key="2">
    <source>
        <dbReference type="PIRSR" id="PIRSR601310-3"/>
    </source>
</evidence>
<dbReference type="AlphaFoldDB" id="A0A497XQP6"/>
<feature type="short sequence motif" description="Histidine triad motif" evidence="2 3">
    <location>
        <begin position="105"/>
        <end position="109"/>
    </location>
</feature>
<evidence type="ECO:0000256" key="3">
    <source>
        <dbReference type="PROSITE-ProRule" id="PRU00464"/>
    </source>
</evidence>
<dbReference type="EMBL" id="RCCJ01000001">
    <property type="protein sequence ID" value="RLJ71218.1"/>
    <property type="molecule type" value="Genomic_DNA"/>
</dbReference>
<dbReference type="Gene3D" id="3.30.428.10">
    <property type="entry name" value="HIT-like"/>
    <property type="match status" value="1"/>
</dbReference>
<accession>A0A497XQP6</accession>
<dbReference type="Pfam" id="PF01230">
    <property type="entry name" value="HIT"/>
    <property type="match status" value="1"/>
</dbReference>
<dbReference type="InterPro" id="IPR036265">
    <property type="entry name" value="HIT-like_sf"/>
</dbReference>
<proteinExistence type="predicted"/>
<evidence type="ECO:0000256" key="1">
    <source>
        <dbReference type="PIRSR" id="PIRSR601310-1"/>
    </source>
</evidence>
<dbReference type="Proteomes" id="UP000267841">
    <property type="component" value="Unassembled WGS sequence"/>
</dbReference>
<dbReference type="SUPFAM" id="SSF54197">
    <property type="entry name" value="HIT-like"/>
    <property type="match status" value="1"/>
</dbReference>
<evidence type="ECO:0000313" key="5">
    <source>
        <dbReference type="EMBL" id="RLJ71218.1"/>
    </source>
</evidence>
<evidence type="ECO:0000313" key="6">
    <source>
        <dbReference type="Proteomes" id="UP000267841"/>
    </source>
</evidence>
<dbReference type="InterPro" id="IPR019808">
    <property type="entry name" value="Histidine_triad_CS"/>
</dbReference>
<sequence>MEHESCIFCKIVKGEIPSKKVYEDESVYAFHDINPVAPVHILIIPKKHIFGIQELEERDECLVGHMFYVAKKIAQEQGLAPDESLNGGYRLVFNVGKDAGQSVFHLHLHLIGGRAMGWPPG</sequence>
<feature type="domain" description="HIT" evidence="4">
    <location>
        <begin position="7"/>
        <end position="121"/>
    </location>
</feature>